<dbReference type="EMBL" id="JACGCM010001683">
    <property type="protein sequence ID" value="KAF6151615.1"/>
    <property type="molecule type" value="Genomic_DNA"/>
</dbReference>
<gene>
    <name evidence="1" type="ORF">GIB67_004188</name>
</gene>
<dbReference type="AlphaFoldDB" id="A0A7J7M9Q7"/>
<organism evidence="1 2">
    <name type="scientific">Kingdonia uniflora</name>
    <dbReference type="NCBI Taxonomy" id="39325"/>
    <lineage>
        <taxon>Eukaryota</taxon>
        <taxon>Viridiplantae</taxon>
        <taxon>Streptophyta</taxon>
        <taxon>Embryophyta</taxon>
        <taxon>Tracheophyta</taxon>
        <taxon>Spermatophyta</taxon>
        <taxon>Magnoliopsida</taxon>
        <taxon>Ranunculales</taxon>
        <taxon>Circaeasteraceae</taxon>
        <taxon>Kingdonia</taxon>
    </lineage>
</organism>
<keyword evidence="2" id="KW-1185">Reference proteome</keyword>
<dbReference type="Proteomes" id="UP000541444">
    <property type="component" value="Unassembled WGS sequence"/>
</dbReference>
<comment type="caution">
    <text evidence="1">The sequence shown here is derived from an EMBL/GenBank/DDBJ whole genome shotgun (WGS) entry which is preliminary data.</text>
</comment>
<reference evidence="1 2" key="1">
    <citation type="journal article" date="2020" name="IScience">
        <title>Genome Sequencing of the Endangered Kingdonia uniflora (Circaeasteraceae, Ranunculales) Reveals Potential Mechanisms of Evolutionary Specialization.</title>
        <authorList>
            <person name="Sun Y."/>
            <person name="Deng T."/>
            <person name="Zhang A."/>
            <person name="Moore M.J."/>
            <person name="Landis J.B."/>
            <person name="Lin N."/>
            <person name="Zhang H."/>
            <person name="Zhang X."/>
            <person name="Huang J."/>
            <person name="Zhang X."/>
            <person name="Sun H."/>
            <person name="Wang H."/>
        </authorList>
    </citation>
    <scope>NUCLEOTIDE SEQUENCE [LARGE SCALE GENOMIC DNA]</scope>
    <source>
        <strain evidence="1">TB1705</strain>
        <tissue evidence="1">Leaf</tissue>
    </source>
</reference>
<sequence>MKQHSGWIVGDGEDIDLWRDNWCASVPIKELVNNINIPWKQIKANVSYIITKVECSPRPSYCVIQIEH</sequence>
<protein>
    <submittedName>
        <fullName evidence="1">Uncharacterized protein</fullName>
    </submittedName>
</protein>
<name>A0A7J7M9Q7_9MAGN</name>
<accession>A0A7J7M9Q7</accession>
<proteinExistence type="predicted"/>
<evidence type="ECO:0000313" key="1">
    <source>
        <dbReference type="EMBL" id="KAF6151615.1"/>
    </source>
</evidence>
<evidence type="ECO:0000313" key="2">
    <source>
        <dbReference type="Proteomes" id="UP000541444"/>
    </source>
</evidence>